<accession>A0ABW1TD33</accession>
<proteinExistence type="predicted"/>
<dbReference type="Proteomes" id="UP001596283">
    <property type="component" value="Unassembled WGS sequence"/>
</dbReference>
<dbReference type="EMBL" id="JBHSSI010000004">
    <property type="protein sequence ID" value="MFC6259444.1"/>
    <property type="molecule type" value="Genomic_DNA"/>
</dbReference>
<organism evidence="2 3">
    <name type="scientific">Levilactobacillus fujinensis</name>
    <dbReference type="NCBI Taxonomy" id="2486024"/>
    <lineage>
        <taxon>Bacteria</taxon>
        <taxon>Bacillati</taxon>
        <taxon>Bacillota</taxon>
        <taxon>Bacilli</taxon>
        <taxon>Lactobacillales</taxon>
        <taxon>Lactobacillaceae</taxon>
        <taxon>Levilactobacillus</taxon>
    </lineage>
</organism>
<comment type="caution">
    <text evidence="2">The sequence shown here is derived from an EMBL/GenBank/DDBJ whole genome shotgun (WGS) entry which is preliminary data.</text>
</comment>
<protein>
    <recommendedName>
        <fullName evidence="4">DUF536 domain-containing protein</fullName>
    </recommendedName>
</protein>
<evidence type="ECO:0008006" key="4">
    <source>
        <dbReference type="Google" id="ProtNLM"/>
    </source>
</evidence>
<feature type="region of interest" description="Disordered" evidence="1">
    <location>
        <begin position="57"/>
        <end position="83"/>
    </location>
</feature>
<sequence>MSLKTIREVAEQQSVSKQTIRKKMDDGFRRDYVSKEGNKLLISEAGVAELVKRLSGVEDGTENRNSQTQTANATCKPQSQTANQAEKVVTQQVGGKRSGWFARLFGGK</sequence>
<reference evidence="3" key="1">
    <citation type="journal article" date="2019" name="Int. J. Syst. Evol. Microbiol.">
        <title>The Global Catalogue of Microorganisms (GCM) 10K type strain sequencing project: providing services to taxonomists for standard genome sequencing and annotation.</title>
        <authorList>
            <consortium name="The Broad Institute Genomics Platform"/>
            <consortium name="The Broad Institute Genome Sequencing Center for Infectious Disease"/>
            <person name="Wu L."/>
            <person name="Ma J."/>
        </authorList>
    </citation>
    <scope>NUCLEOTIDE SEQUENCE [LARGE SCALE GENOMIC DNA]</scope>
    <source>
        <strain evidence="3">CCM 8908</strain>
    </source>
</reference>
<evidence type="ECO:0000313" key="3">
    <source>
        <dbReference type="Proteomes" id="UP001596283"/>
    </source>
</evidence>
<gene>
    <name evidence="2" type="ORF">ACFP1C_00635</name>
</gene>
<feature type="compositionally biased region" description="Polar residues" evidence="1">
    <location>
        <begin position="63"/>
        <end position="83"/>
    </location>
</feature>
<evidence type="ECO:0000256" key="1">
    <source>
        <dbReference type="SAM" id="MobiDB-lite"/>
    </source>
</evidence>
<name>A0ABW1TD33_9LACO</name>
<dbReference type="RefSeq" id="WP_125686767.1">
    <property type="nucleotide sequence ID" value="NZ_JBHSSI010000004.1"/>
</dbReference>
<keyword evidence="3" id="KW-1185">Reference proteome</keyword>
<evidence type="ECO:0000313" key="2">
    <source>
        <dbReference type="EMBL" id="MFC6259444.1"/>
    </source>
</evidence>